<comment type="caution">
    <text evidence="2">The sequence shown here is derived from an EMBL/GenBank/DDBJ whole genome shotgun (WGS) entry which is preliminary data.</text>
</comment>
<dbReference type="SMART" id="SM00256">
    <property type="entry name" value="FBOX"/>
    <property type="match status" value="1"/>
</dbReference>
<keyword evidence="3" id="KW-1185">Reference proteome</keyword>
<gene>
    <name evidence="2" type="ORF">OXX778_LOCUS18648</name>
</gene>
<dbReference type="EMBL" id="CAJNOC010005261">
    <property type="protein sequence ID" value="CAF1047304.1"/>
    <property type="molecule type" value="Genomic_DNA"/>
</dbReference>
<dbReference type="Proteomes" id="UP000663879">
    <property type="component" value="Unassembled WGS sequence"/>
</dbReference>
<dbReference type="PANTHER" id="PTHR14939:SF5">
    <property type="entry name" value="F-BOX ONLY PROTEIN 22"/>
    <property type="match status" value="1"/>
</dbReference>
<dbReference type="Pfam" id="PF10442">
    <property type="entry name" value="FIST_C"/>
    <property type="match status" value="1"/>
</dbReference>
<dbReference type="Pfam" id="PF12937">
    <property type="entry name" value="F-box-like"/>
    <property type="match status" value="1"/>
</dbReference>
<sequence>MVEISYEDLDDLILLKIFTYLPSRSLIRSMRVCKKWNRLINEVIMSRKSYPESIFYKSESWSSNNLIERSNFTEEFDIQLEKLRSSPSLALFFLNRPSNVNCFVNIDEENKESTYHRSKRFKVSRKKSRLSTLIKTYLNENVNKLFIYGDGIVSSKQGEGIEIESDFEFPAFSGLFLPKSNSYRFVSKSFYQKTTLPELKTIEELNGFLGVQSDEELKYFLILIDGFSDSKLIPFLNKINELKKTINLRKSFTCSGGIVKQIDNDSGQRPKLVFLSLIAKNDSNVKVAQIIIKESTSHDFKSIWDEKMSLLKNTGVYNSNSLNSLAFQVSCCGRGKEYHSVDNLESNLFLKAFPNIPLIGFFGYGEIGADFLPDYSTNNNKDYLGDLKVRDSVSQDITVTGFASIFTIISLDT</sequence>
<dbReference type="OrthoDB" id="509497at2759"/>
<accession>A0A814K6R9</accession>
<organism evidence="2 3">
    <name type="scientific">Brachionus calyciflorus</name>
    <dbReference type="NCBI Taxonomy" id="104777"/>
    <lineage>
        <taxon>Eukaryota</taxon>
        <taxon>Metazoa</taxon>
        <taxon>Spiralia</taxon>
        <taxon>Gnathifera</taxon>
        <taxon>Rotifera</taxon>
        <taxon>Eurotatoria</taxon>
        <taxon>Monogononta</taxon>
        <taxon>Pseudotrocha</taxon>
        <taxon>Ploima</taxon>
        <taxon>Brachionidae</taxon>
        <taxon>Brachionus</taxon>
    </lineage>
</organism>
<feature type="domain" description="F-box" evidence="1">
    <location>
        <begin position="3"/>
        <end position="58"/>
    </location>
</feature>
<dbReference type="GO" id="GO:0032436">
    <property type="term" value="P:positive regulation of proteasomal ubiquitin-dependent protein catabolic process"/>
    <property type="evidence" value="ECO:0007669"/>
    <property type="project" value="TreeGrafter"/>
</dbReference>
<dbReference type="SUPFAM" id="SSF81383">
    <property type="entry name" value="F-box domain"/>
    <property type="match status" value="1"/>
</dbReference>
<dbReference type="PROSITE" id="PS50181">
    <property type="entry name" value="FBOX"/>
    <property type="match status" value="1"/>
</dbReference>
<dbReference type="InterPro" id="IPR036047">
    <property type="entry name" value="F-box-like_dom_sf"/>
</dbReference>
<dbReference type="InterPro" id="IPR019494">
    <property type="entry name" value="FIST_C"/>
</dbReference>
<evidence type="ECO:0000313" key="2">
    <source>
        <dbReference type="EMBL" id="CAF1047304.1"/>
    </source>
</evidence>
<dbReference type="PANTHER" id="PTHR14939">
    <property type="entry name" value="F-BOX ONLY PROTEIN 22"/>
    <property type="match status" value="1"/>
</dbReference>
<reference evidence="2" key="1">
    <citation type="submission" date="2021-02" db="EMBL/GenBank/DDBJ databases">
        <authorList>
            <person name="Nowell W R."/>
        </authorList>
    </citation>
    <scope>NUCLEOTIDE SEQUENCE</scope>
    <source>
        <strain evidence="2">Ploen Becks lab</strain>
    </source>
</reference>
<proteinExistence type="predicted"/>
<evidence type="ECO:0000313" key="3">
    <source>
        <dbReference type="Proteomes" id="UP000663879"/>
    </source>
</evidence>
<dbReference type="Gene3D" id="1.20.1280.50">
    <property type="match status" value="1"/>
</dbReference>
<dbReference type="CDD" id="cd09917">
    <property type="entry name" value="F-box_SF"/>
    <property type="match status" value="1"/>
</dbReference>
<name>A0A814K6R9_9BILA</name>
<protein>
    <recommendedName>
        <fullName evidence="1">F-box domain-containing protein</fullName>
    </recommendedName>
</protein>
<evidence type="ECO:0000259" key="1">
    <source>
        <dbReference type="PROSITE" id="PS50181"/>
    </source>
</evidence>
<dbReference type="InterPro" id="IPR001810">
    <property type="entry name" value="F-box_dom"/>
</dbReference>
<dbReference type="GO" id="GO:0000209">
    <property type="term" value="P:protein polyubiquitination"/>
    <property type="evidence" value="ECO:0007669"/>
    <property type="project" value="TreeGrafter"/>
</dbReference>
<dbReference type="AlphaFoldDB" id="A0A814K6R9"/>